<comment type="similarity">
    <text evidence="8 9">Belongs to the TRAP transporter small permease family.</text>
</comment>
<dbReference type="GO" id="GO:0005886">
    <property type="term" value="C:plasma membrane"/>
    <property type="evidence" value="ECO:0007669"/>
    <property type="project" value="UniProtKB-SubCell"/>
</dbReference>
<sequence>MNALLKLSRLIDALTERIGRLTTWVVLIVALISAGNATMRYTINWSSNGLLEIQWYLFSALFLLCAGYTLLKNEHVRIDIINGRFSARTRAWIDVFGFIFFFFPMVYLFVSLGWPFFMMSFSGDEMSSNAGGLIRWPVKLLLPVGFALLALQGLSELIKRFAFLSGLIGDPTEKGGISAEEELAAAIAANATAARGADK</sequence>
<proteinExistence type="inferred from homology"/>
<keyword evidence="7 9" id="KW-0472">Membrane</keyword>
<keyword evidence="5 9" id="KW-0812">Transmembrane</keyword>
<feature type="transmembrane region" description="Helical" evidence="9">
    <location>
        <begin position="53"/>
        <end position="71"/>
    </location>
</feature>
<dbReference type="RefSeq" id="WP_153116148.1">
    <property type="nucleotide sequence ID" value="NZ_JACIGE010000005.1"/>
</dbReference>
<feature type="domain" description="Tripartite ATP-independent periplasmic transporters DctQ component" evidence="10">
    <location>
        <begin position="31"/>
        <end position="161"/>
    </location>
</feature>
<dbReference type="EMBL" id="JACIGE010000005">
    <property type="protein sequence ID" value="MBB4247384.1"/>
    <property type="molecule type" value="Genomic_DNA"/>
</dbReference>
<feature type="transmembrane region" description="Helical" evidence="9">
    <location>
        <begin position="134"/>
        <end position="151"/>
    </location>
</feature>
<organism evidence="11 12">
    <name type="scientific">Rhodocyclus tenuis</name>
    <name type="common">Rhodospirillum tenue</name>
    <dbReference type="NCBI Taxonomy" id="1066"/>
    <lineage>
        <taxon>Bacteria</taxon>
        <taxon>Pseudomonadati</taxon>
        <taxon>Pseudomonadota</taxon>
        <taxon>Betaproteobacteria</taxon>
        <taxon>Rhodocyclales</taxon>
        <taxon>Rhodocyclaceae</taxon>
        <taxon>Rhodocyclus</taxon>
    </lineage>
</organism>
<dbReference type="PANTHER" id="PTHR35011">
    <property type="entry name" value="2,3-DIKETO-L-GULONATE TRAP TRANSPORTER SMALL PERMEASE PROTEIN YIAM"/>
    <property type="match status" value="1"/>
</dbReference>
<comment type="caution">
    <text evidence="11">The sequence shown here is derived from an EMBL/GenBank/DDBJ whole genome shotgun (WGS) entry which is preliminary data.</text>
</comment>
<gene>
    <name evidence="11" type="ORF">GGD90_001755</name>
</gene>
<keyword evidence="12" id="KW-1185">Reference proteome</keyword>
<accession>A0A840FZQ6</accession>
<evidence type="ECO:0000256" key="4">
    <source>
        <dbReference type="ARBA" id="ARBA00022519"/>
    </source>
</evidence>
<keyword evidence="3" id="KW-1003">Cell membrane</keyword>
<keyword evidence="6 9" id="KW-1133">Transmembrane helix</keyword>
<evidence type="ECO:0000256" key="3">
    <source>
        <dbReference type="ARBA" id="ARBA00022475"/>
    </source>
</evidence>
<feature type="transmembrane region" description="Helical" evidence="9">
    <location>
        <begin position="21"/>
        <end position="41"/>
    </location>
</feature>
<dbReference type="PANTHER" id="PTHR35011:SF4">
    <property type="entry name" value="SLL1102 PROTEIN"/>
    <property type="match status" value="1"/>
</dbReference>
<evidence type="ECO:0000256" key="9">
    <source>
        <dbReference type="RuleBase" id="RU369079"/>
    </source>
</evidence>
<comment type="function">
    <text evidence="9">Part of the tripartite ATP-independent periplasmic (TRAP) transport system.</text>
</comment>
<comment type="subcellular location">
    <subcellularLocation>
        <location evidence="1 9">Cell inner membrane</location>
        <topology evidence="1 9">Multi-pass membrane protein</topology>
    </subcellularLocation>
</comment>
<reference evidence="11 12" key="1">
    <citation type="submission" date="2020-08" db="EMBL/GenBank/DDBJ databases">
        <title>Genome sequencing of Purple Non-Sulfur Bacteria from various extreme environments.</title>
        <authorList>
            <person name="Mayer M."/>
        </authorList>
    </citation>
    <scope>NUCLEOTIDE SEQUENCE [LARGE SCALE GENOMIC DNA]</scope>
    <source>
        <strain evidence="11 12">2761</strain>
    </source>
</reference>
<name>A0A840FZQ6_RHOTE</name>
<dbReference type="OrthoDB" id="9795655at2"/>
<comment type="subunit">
    <text evidence="9">The complex comprises the extracytoplasmic solute receptor protein and the two transmembrane proteins.</text>
</comment>
<evidence type="ECO:0000256" key="2">
    <source>
        <dbReference type="ARBA" id="ARBA00022448"/>
    </source>
</evidence>
<dbReference type="Pfam" id="PF04290">
    <property type="entry name" value="DctQ"/>
    <property type="match status" value="1"/>
</dbReference>
<dbReference type="InterPro" id="IPR007387">
    <property type="entry name" value="TRAP_DctQ"/>
</dbReference>
<keyword evidence="2 9" id="KW-0813">Transport</keyword>
<evidence type="ECO:0000256" key="7">
    <source>
        <dbReference type="ARBA" id="ARBA00023136"/>
    </source>
</evidence>
<evidence type="ECO:0000256" key="1">
    <source>
        <dbReference type="ARBA" id="ARBA00004429"/>
    </source>
</evidence>
<evidence type="ECO:0000313" key="11">
    <source>
        <dbReference type="EMBL" id="MBB4247384.1"/>
    </source>
</evidence>
<evidence type="ECO:0000256" key="8">
    <source>
        <dbReference type="ARBA" id="ARBA00038436"/>
    </source>
</evidence>
<feature type="transmembrane region" description="Helical" evidence="9">
    <location>
        <begin position="91"/>
        <end position="114"/>
    </location>
</feature>
<keyword evidence="4 9" id="KW-0997">Cell inner membrane</keyword>
<evidence type="ECO:0000259" key="10">
    <source>
        <dbReference type="Pfam" id="PF04290"/>
    </source>
</evidence>
<dbReference type="GO" id="GO:0022857">
    <property type="term" value="F:transmembrane transporter activity"/>
    <property type="evidence" value="ECO:0007669"/>
    <property type="project" value="UniProtKB-UniRule"/>
</dbReference>
<protein>
    <recommendedName>
        <fullName evidence="9">TRAP transporter small permease protein</fullName>
    </recommendedName>
</protein>
<evidence type="ECO:0000256" key="6">
    <source>
        <dbReference type="ARBA" id="ARBA00022989"/>
    </source>
</evidence>
<dbReference type="Proteomes" id="UP000587070">
    <property type="component" value="Unassembled WGS sequence"/>
</dbReference>
<evidence type="ECO:0000256" key="5">
    <source>
        <dbReference type="ARBA" id="ARBA00022692"/>
    </source>
</evidence>
<dbReference type="InterPro" id="IPR055348">
    <property type="entry name" value="DctQ"/>
</dbReference>
<dbReference type="AlphaFoldDB" id="A0A840FZQ6"/>
<evidence type="ECO:0000313" key="12">
    <source>
        <dbReference type="Proteomes" id="UP000587070"/>
    </source>
</evidence>